<dbReference type="GO" id="GO:0003724">
    <property type="term" value="F:RNA helicase activity"/>
    <property type="evidence" value="ECO:0007669"/>
    <property type="project" value="UniProtKB-EC"/>
</dbReference>
<dbReference type="Pfam" id="PF07717">
    <property type="entry name" value="OB_NTP_bind"/>
    <property type="match status" value="1"/>
</dbReference>
<dbReference type="SMART" id="SM00487">
    <property type="entry name" value="DEXDc"/>
    <property type="match status" value="1"/>
</dbReference>
<feature type="region of interest" description="Disordered" evidence="5">
    <location>
        <begin position="792"/>
        <end position="822"/>
    </location>
</feature>
<dbReference type="SMART" id="SM00382">
    <property type="entry name" value="AAA"/>
    <property type="match status" value="1"/>
</dbReference>
<keyword evidence="9" id="KW-1185">Reference proteome</keyword>
<dbReference type="Pfam" id="PF00271">
    <property type="entry name" value="Helicase_C"/>
    <property type="match status" value="1"/>
</dbReference>
<organism evidence="8 9">
    <name type="scientific">Oerskovia jenensis</name>
    <dbReference type="NCBI Taxonomy" id="162169"/>
    <lineage>
        <taxon>Bacteria</taxon>
        <taxon>Bacillati</taxon>
        <taxon>Actinomycetota</taxon>
        <taxon>Actinomycetes</taxon>
        <taxon>Micrococcales</taxon>
        <taxon>Cellulomonadaceae</taxon>
        <taxon>Oerskovia</taxon>
    </lineage>
</organism>
<evidence type="ECO:0000256" key="2">
    <source>
        <dbReference type="ARBA" id="ARBA00022801"/>
    </source>
</evidence>
<name>A0ABS2LFZ5_9CELL</name>
<comment type="caution">
    <text evidence="8">The sequence shown here is derived from an EMBL/GenBank/DDBJ whole genome shotgun (WGS) entry which is preliminary data.</text>
</comment>
<feature type="domain" description="Helicase ATP-binding" evidence="6">
    <location>
        <begin position="167"/>
        <end position="330"/>
    </location>
</feature>
<dbReference type="Pfam" id="PF00270">
    <property type="entry name" value="DEAD"/>
    <property type="match status" value="1"/>
</dbReference>
<evidence type="ECO:0000259" key="7">
    <source>
        <dbReference type="PROSITE" id="PS51194"/>
    </source>
</evidence>
<gene>
    <name evidence="8" type="ORF">JOD49_002127</name>
</gene>
<dbReference type="InterPro" id="IPR007502">
    <property type="entry name" value="Helicase-assoc_dom"/>
</dbReference>
<feature type="compositionally biased region" description="Basic residues" evidence="5">
    <location>
        <begin position="51"/>
        <end position="60"/>
    </location>
</feature>
<dbReference type="InterPro" id="IPR011709">
    <property type="entry name" value="DEAD-box_helicase_OB_fold"/>
</dbReference>
<dbReference type="SMART" id="SM00490">
    <property type="entry name" value="HELICc"/>
    <property type="match status" value="1"/>
</dbReference>
<keyword evidence="4" id="KW-0067">ATP-binding</keyword>
<evidence type="ECO:0000256" key="4">
    <source>
        <dbReference type="ARBA" id="ARBA00022840"/>
    </source>
</evidence>
<dbReference type="RefSeq" id="WP_372441273.1">
    <property type="nucleotide sequence ID" value="NZ_BAAAVF010000017.1"/>
</dbReference>
<feature type="compositionally biased region" description="Basic and acidic residues" evidence="5">
    <location>
        <begin position="7"/>
        <end position="21"/>
    </location>
</feature>
<keyword evidence="3 8" id="KW-0347">Helicase</keyword>
<dbReference type="EMBL" id="JAFBBO010000001">
    <property type="protein sequence ID" value="MBM7479207.1"/>
    <property type="molecule type" value="Genomic_DNA"/>
</dbReference>
<dbReference type="PANTHER" id="PTHR18934">
    <property type="entry name" value="ATP-DEPENDENT RNA HELICASE"/>
    <property type="match status" value="1"/>
</dbReference>
<accession>A0ABS2LFZ5</accession>
<feature type="compositionally biased region" description="Low complexity" evidence="5">
    <location>
        <begin position="1283"/>
        <end position="1295"/>
    </location>
</feature>
<dbReference type="InterPro" id="IPR014001">
    <property type="entry name" value="Helicase_ATP-bd"/>
</dbReference>
<feature type="compositionally biased region" description="Basic and acidic residues" evidence="5">
    <location>
        <begin position="96"/>
        <end position="125"/>
    </location>
</feature>
<dbReference type="InterPro" id="IPR011545">
    <property type="entry name" value="DEAD/DEAH_box_helicase_dom"/>
</dbReference>
<dbReference type="Pfam" id="PF21010">
    <property type="entry name" value="HA2_C"/>
    <property type="match status" value="1"/>
</dbReference>
<dbReference type="Gene3D" id="3.40.50.300">
    <property type="entry name" value="P-loop containing nucleotide triphosphate hydrolases"/>
    <property type="match status" value="2"/>
</dbReference>
<dbReference type="InterPro" id="IPR001650">
    <property type="entry name" value="Helicase_C-like"/>
</dbReference>
<keyword evidence="2 8" id="KW-0378">Hydrolase</keyword>
<feature type="compositionally biased region" description="Low complexity" evidence="5">
    <location>
        <begin position="24"/>
        <end position="47"/>
    </location>
</feature>
<feature type="compositionally biased region" description="Gly residues" evidence="5">
    <location>
        <begin position="1324"/>
        <end position="1334"/>
    </location>
</feature>
<dbReference type="GO" id="GO:0016787">
    <property type="term" value="F:hydrolase activity"/>
    <property type="evidence" value="ECO:0007669"/>
    <property type="project" value="UniProtKB-KW"/>
</dbReference>
<evidence type="ECO:0000256" key="1">
    <source>
        <dbReference type="ARBA" id="ARBA00022741"/>
    </source>
</evidence>
<protein>
    <submittedName>
        <fullName evidence="8">ATP-dependent helicase HrpA</fullName>
        <ecNumber evidence="8">3.6.4.13</ecNumber>
    </submittedName>
</protein>
<sequence length="1659" mass="180294">MSTEPHGPARPDLDRPLDRTPVRTTDGPASAGADASGSETGGQQREGTGLRRGRGGRGRAKAQASMQTPVPEQADETPGSKGSAPRKNPDQPRSGRALEGEQTSRGERPPSGREQRSSKRGDRRGGRPQQVSPARLAKAAERRAQVVVPPITYPEQLPVSARREDIARAIAENQVVIVAGETGSGKTTQLPKIALELGRGRRGQIGHTQPRRIAARTVAERIAEEIGTPLGEIVGYQVRFTDQSSEQTLVKVMTDGILLAQIQRDPQLLAYDTLIIDEAHERSLNIDFLLGYLTRLLPQRPDLKVIITSATIDSQRFARHFAPGGPLPPLTADELLDAESSDAESSDSASTPGHAGSDNVGGGESDGGAHRPPTAPVIEVTGRTYPVEIRYRPLAPDVDPETGKGQRGSGQSKSPAKAPAKQEKDLVTGIVDAVEELMAEGPGDVLVFLSGEREIHDTADALESRLGERTRDAKRPDFVEILPLYARLSSAEQHRVFQAHSSRRVVLATNVAETSLTVPGIHYVVDPGTARISRYSKATKVQRLPIEPIAQASANQRSGRSGRVADGIAIRLYSEEDFGSRPEFTEPEILRTSLASVLLQMISVGVVSSPDDVARFPFVEPPDTRSIRDGVQLLTELGALETVTGDVSDRARSGDHAGSDKSTTRLTEIGRVLAQLPMDPRLARMIWEGSRRGVAREVAIIAAVMSIQDPRERPAEYRAQADQLHARFADPRSDFLTYLNLWEYVREQQHELSSSAFRRLCKAEYINFLRVREWQDVVAQLREMSKPLGIDMSYTPRTRGDAGSGKGAPSSGTTIAEATDQPVERRLTWDDDTIHQALLAGLLSQIGMQEATEVKASSVAHLRGPQKELAMKRAKKQARNEYLGARGARFAIFPGSPLSKKPPVWVMAGELVETSRLWGRDVAKIQPEWAEELATHLVKRTYSEPHWSTKQGAAQAKEKVLLYGVPIVADRTVLYGKVDPEAAREMFIRHALVQGEWTTHHQFFHENRRLLEEAEELEARSRQRGLVVDDDVLFAFYDERIPDDVVSARHFDTWWRSAKRRDPDLLTFTLEQLVPDAESVDTSLFPATWVQGDLTLPLTYQFQPGTDADGVTVHIPISVLNRVVPDGFDWMVPGLLDELATATIRSLPKPVRVQLVPAPDVARDVVAWLRENTPAWEDVTRAGDMAEPFHVAFTRAVRALRDVVIPDDAWDDTRVERLPAHLRMTFRVIEERRGGEVVLDESKDLVSLQRRLAPQAQAAVRAAVKGAVGAALREAAAGAEGEAGSALGLPGSARSSQTPARPTTTFATDPASPSSASGRPSAGRPGGGSGGAGENGAPDGGVASVVVAEATGLTTWPTGLPDGVLPEVVSTPAGGGMIVRGYPALVEEVDAKGKPSVALRVLADRSAQDREHTRGVRRLLLGETALQTPRITSRWTGTQSLTMAASPYRNTEALVADLQLAAVITLTSGAKASQYGPLPDAVQIRSAESYAATRDLVKRHLENEVHQIVGHVVAALTAARNLDGEIRSANSLALLNTLQDVRDQVAGLVGVGFVSRTPPHRLPHLTRYLRAASYRIEKAATNPHRDAELAWRVHDVEEAYAKARAAYASGLADAARLAELDEARWLIEEFRVSLFAQQLGTDGPVSEKRIRKVLAPGGW</sequence>
<dbReference type="PANTHER" id="PTHR18934:SF99">
    <property type="entry name" value="ATP-DEPENDENT RNA HELICASE DHX37-RELATED"/>
    <property type="match status" value="1"/>
</dbReference>
<dbReference type="Proteomes" id="UP000698059">
    <property type="component" value="Unassembled WGS sequence"/>
</dbReference>
<feature type="domain" description="Helicase C-terminal" evidence="7">
    <location>
        <begin position="429"/>
        <end position="605"/>
    </location>
</feature>
<feature type="region of interest" description="Disordered" evidence="5">
    <location>
        <begin position="338"/>
        <end position="424"/>
    </location>
</feature>
<keyword evidence="1" id="KW-0547">Nucleotide-binding</keyword>
<dbReference type="Gene3D" id="1.20.120.1080">
    <property type="match status" value="1"/>
</dbReference>
<feature type="compositionally biased region" description="Polar residues" evidence="5">
    <location>
        <begin position="1296"/>
        <end position="1307"/>
    </location>
</feature>
<feature type="region of interest" description="Disordered" evidence="5">
    <location>
        <begin position="1283"/>
        <end position="1341"/>
    </location>
</feature>
<dbReference type="PROSITE" id="PS51194">
    <property type="entry name" value="HELICASE_CTER"/>
    <property type="match status" value="1"/>
</dbReference>
<dbReference type="InterPro" id="IPR024590">
    <property type="entry name" value="HrpA_C"/>
</dbReference>
<dbReference type="PROSITE" id="PS51192">
    <property type="entry name" value="HELICASE_ATP_BIND_1"/>
    <property type="match status" value="1"/>
</dbReference>
<feature type="compositionally biased region" description="Low complexity" evidence="5">
    <location>
        <begin position="1310"/>
        <end position="1323"/>
    </location>
</feature>
<dbReference type="SUPFAM" id="SSF52540">
    <property type="entry name" value="P-loop containing nucleoside triphosphate hydrolases"/>
    <property type="match status" value="1"/>
</dbReference>
<dbReference type="InterPro" id="IPR027417">
    <property type="entry name" value="P-loop_NTPase"/>
</dbReference>
<evidence type="ECO:0000313" key="8">
    <source>
        <dbReference type="EMBL" id="MBM7479207.1"/>
    </source>
</evidence>
<dbReference type="Pfam" id="PF11898">
    <property type="entry name" value="DUF3418"/>
    <property type="match status" value="1"/>
</dbReference>
<evidence type="ECO:0000256" key="3">
    <source>
        <dbReference type="ARBA" id="ARBA00022806"/>
    </source>
</evidence>
<dbReference type="EC" id="3.6.4.13" evidence="8"/>
<reference evidence="8 9" key="1">
    <citation type="submission" date="2021-01" db="EMBL/GenBank/DDBJ databases">
        <title>Sequencing the genomes of 1000 actinobacteria strains.</title>
        <authorList>
            <person name="Klenk H.-P."/>
        </authorList>
    </citation>
    <scope>NUCLEOTIDE SEQUENCE [LARGE SCALE GENOMIC DNA]</scope>
    <source>
        <strain evidence="8 9">DSM 46000</strain>
    </source>
</reference>
<feature type="region of interest" description="Disordered" evidence="5">
    <location>
        <begin position="1"/>
        <end position="142"/>
    </location>
</feature>
<evidence type="ECO:0000259" key="6">
    <source>
        <dbReference type="PROSITE" id="PS51192"/>
    </source>
</evidence>
<evidence type="ECO:0000313" key="9">
    <source>
        <dbReference type="Proteomes" id="UP000698059"/>
    </source>
</evidence>
<proteinExistence type="predicted"/>
<dbReference type="CDD" id="cd18791">
    <property type="entry name" value="SF2_C_RHA"/>
    <property type="match status" value="1"/>
</dbReference>
<dbReference type="InterPro" id="IPR003593">
    <property type="entry name" value="AAA+_ATPase"/>
</dbReference>
<dbReference type="SMART" id="SM00847">
    <property type="entry name" value="HA2"/>
    <property type="match status" value="1"/>
</dbReference>
<evidence type="ECO:0000256" key="5">
    <source>
        <dbReference type="SAM" id="MobiDB-lite"/>
    </source>
</evidence>